<comment type="caution">
    <text evidence="1">The sequence shown here is derived from an EMBL/GenBank/DDBJ whole genome shotgun (WGS) entry which is preliminary data.</text>
</comment>
<dbReference type="Proteomes" id="UP000228495">
    <property type="component" value="Unassembled WGS sequence"/>
</dbReference>
<dbReference type="AlphaFoldDB" id="A0A2H0BFG3"/>
<protein>
    <submittedName>
        <fullName evidence="1">Uncharacterized protein</fullName>
    </submittedName>
</protein>
<accession>A0A2H0BFG3</accession>
<reference evidence="1 2" key="1">
    <citation type="submission" date="2017-09" db="EMBL/GenBank/DDBJ databases">
        <title>Depth-based differentiation of microbial function through sediment-hosted aquifers and enrichment of novel symbionts in the deep terrestrial subsurface.</title>
        <authorList>
            <person name="Probst A.J."/>
            <person name="Ladd B."/>
            <person name="Jarett J.K."/>
            <person name="Geller-Mcgrath D.E."/>
            <person name="Sieber C.M."/>
            <person name="Emerson J.B."/>
            <person name="Anantharaman K."/>
            <person name="Thomas B.C."/>
            <person name="Malmstrom R."/>
            <person name="Stieglmeier M."/>
            <person name="Klingl A."/>
            <person name="Woyke T."/>
            <person name="Ryan C.M."/>
            <person name="Banfield J.F."/>
        </authorList>
    </citation>
    <scope>NUCLEOTIDE SEQUENCE [LARGE SCALE GENOMIC DNA]</scope>
    <source>
        <strain evidence="1">CG22_combo_CG10-13_8_21_14_all_39_12</strain>
    </source>
</reference>
<proteinExistence type="predicted"/>
<gene>
    <name evidence="1" type="ORF">COX05_03420</name>
</gene>
<organism evidence="1 2">
    <name type="scientific">candidate division WWE3 bacterium CG22_combo_CG10-13_8_21_14_all_39_12</name>
    <dbReference type="NCBI Taxonomy" id="1975094"/>
    <lineage>
        <taxon>Bacteria</taxon>
        <taxon>Katanobacteria</taxon>
    </lineage>
</organism>
<name>A0A2H0BFG3_UNCKA</name>
<evidence type="ECO:0000313" key="2">
    <source>
        <dbReference type="Proteomes" id="UP000228495"/>
    </source>
</evidence>
<evidence type="ECO:0000313" key="1">
    <source>
        <dbReference type="EMBL" id="PIP56364.1"/>
    </source>
</evidence>
<sequence length="174" mass="20336">MYMIRFSEVPTQLTGVYQEFAREITHSIAGMATSLRLTRYTYTEQGFFSTSKQFTDDDPVIQTVLSQFNVEYIKDEKLNTVYYGDSDKFGSSGEGHVYWYRITEKVRSILRASTIIIEHESSENLWPGFEDPVYYKDETVIAFVISTKKMIYCSELPEFESIIDRFNIPFEKVI</sequence>
<dbReference type="EMBL" id="PCSU01000058">
    <property type="protein sequence ID" value="PIP56364.1"/>
    <property type="molecule type" value="Genomic_DNA"/>
</dbReference>